<protein>
    <recommendedName>
        <fullName evidence="5">CHAD domain-containing protein</fullName>
    </recommendedName>
</protein>
<evidence type="ECO:0000313" key="3">
    <source>
        <dbReference type="EMBL" id="OHU89813.1"/>
    </source>
</evidence>
<gene>
    <name evidence="3" type="ORF">BET10_17005</name>
</gene>
<sequence length="311" mass="34830">MSKIKAWELVGLFLVVCLLSACSSKEEQLQQSITQSIQQAETELIELKAALEQGRIRNATLLKEYQKVLQQQRPELSQISSLIAQDATSQGPLYTGLANRLTDIKNLPKTPPSEDTLLRLDVLHEAMKPSLFNDALTDPINMLADMSNGALARVGAISQRAEGEGAGNQLVGNPNYGQWQTNDNGMTFWHWYGMYRLLDDVFDAVEYGGWSKRRKYSYYHDYGRYRYSSPKQIKTQSALETRTRQSYQRQGKQFTSPYAKKRSGASGLSRSSYTPVRTRSSYASTSSYSKSGSGTVRNSSSRTSRGVSRGK</sequence>
<dbReference type="RefSeq" id="WP_070986438.1">
    <property type="nucleotide sequence ID" value="NZ_MKJU01000028.1"/>
</dbReference>
<evidence type="ECO:0000256" key="1">
    <source>
        <dbReference type="SAM" id="Coils"/>
    </source>
</evidence>
<dbReference type="PROSITE" id="PS51257">
    <property type="entry name" value="PROKAR_LIPOPROTEIN"/>
    <property type="match status" value="1"/>
</dbReference>
<evidence type="ECO:0008006" key="5">
    <source>
        <dbReference type="Google" id="ProtNLM"/>
    </source>
</evidence>
<reference evidence="3 4" key="1">
    <citation type="submission" date="2016-09" db="EMBL/GenBank/DDBJ databases">
        <title>Pseudoalteromonas amylolytica sp. nov., isolated from the surface seawater.</title>
        <authorList>
            <person name="Wu Y.-H."/>
            <person name="Cheng H."/>
            <person name="Jin X.-B."/>
            <person name="Wang C.-S."/>
            <person name="Xu X.-W."/>
        </authorList>
    </citation>
    <scope>NUCLEOTIDE SEQUENCE [LARGE SCALE GENOMIC DNA]</scope>
    <source>
        <strain evidence="3 4">JW1</strain>
    </source>
</reference>
<keyword evidence="4" id="KW-1185">Reference proteome</keyword>
<accession>A0A1S1MN26</accession>
<dbReference type="Proteomes" id="UP000179786">
    <property type="component" value="Unassembled WGS sequence"/>
</dbReference>
<keyword evidence="1" id="KW-0175">Coiled coil</keyword>
<dbReference type="STRING" id="1859457.BET10_17005"/>
<feature type="region of interest" description="Disordered" evidence="2">
    <location>
        <begin position="233"/>
        <end position="311"/>
    </location>
</feature>
<evidence type="ECO:0000256" key="2">
    <source>
        <dbReference type="SAM" id="MobiDB-lite"/>
    </source>
</evidence>
<dbReference type="OrthoDB" id="5291451at2"/>
<feature type="compositionally biased region" description="Low complexity" evidence="2">
    <location>
        <begin position="280"/>
        <end position="311"/>
    </location>
</feature>
<proteinExistence type="predicted"/>
<evidence type="ECO:0000313" key="4">
    <source>
        <dbReference type="Proteomes" id="UP000179786"/>
    </source>
</evidence>
<feature type="compositionally biased region" description="Polar residues" evidence="2">
    <location>
        <begin position="233"/>
        <end position="256"/>
    </location>
</feature>
<feature type="compositionally biased region" description="Polar residues" evidence="2">
    <location>
        <begin position="266"/>
        <end position="279"/>
    </location>
</feature>
<feature type="coiled-coil region" evidence="1">
    <location>
        <begin position="30"/>
        <end position="57"/>
    </location>
</feature>
<comment type="caution">
    <text evidence="3">The sequence shown here is derived from an EMBL/GenBank/DDBJ whole genome shotgun (WGS) entry which is preliminary data.</text>
</comment>
<dbReference type="EMBL" id="MKJU01000028">
    <property type="protein sequence ID" value="OHU89813.1"/>
    <property type="molecule type" value="Genomic_DNA"/>
</dbReference>
<organism evidence="3 4">
    <name type="scientific">Pseudoalteromonas amylolytica</name>
    <dbReference type="NCBI Taxonomy" id="1859457"/>
    <lineage>
        <taxon>Bacteria</taxon>
        <taxon>Pseudomonadati</taxon>
        <taxon>Pseudomonadota</taxon>
        <taxon>Gammaproteobacteria</taxon>
        <taxon>Alteromonadales</taxon>
        <taxon>Pseudoalteromonadaceae</taxon>
        <taxon>Pseudoalteromonas</taxon>
    </lineage>
</organism>
<name>A0A1S1MN26_9GAMM</name>
<dbReference type="AlphaFoldDB" id="A0A1S1MN26"/>